<dbReference type="PANTHER" id="PTHR31827:SF1">
    <property type="entry name" value="EMB|CAB89363.1"/>
    <property type="match status" value="1"/>
</dbReference>
<evidence type="ECO:0000259" key="1">
    <source>
        <dbReference type="Pfam" id="PF24906"/>
    </source>
</evidence>
<organism evidence="2 3">
    <name type="scientific">Thraustotheca clavata</name>
    <dbReference type="NCBI Taxonomy" id="74557"/>
    <lineage>
        <taxon>Eukaryota</taxon>
        <taxon>Sar</taxon>
        <taxon>Stramenopiles</taxon>
        <taxon>Oomycota</taxon>
        <taxon>Saprolegniomycetes</taxon>
        <taxon>Saprolegniales</taxon>
        <taxon>Achlyaceae</taxon>
        <taxon>Thraustotheca</taxon>
    </lineage>
</organism>
<feature type="domain" description="WRKY19-like zinc finger" evidence="1">
    <location>
        <begin position="131"/>
        <end position="154"/>
    </location>
</feature>
<gene>
    <name evidence="2" type="ORF">THRCLA_07809</name>
</gene>
<dbReference type="Proteomes" id="UP000243217">
    <property type="component" value="Unassembled WGS sequence"/>
</dbReference>
<evidence type="ECO:0000313" key="3">
    <source>
        <dbReference type="Proteomes" id="UP000243217"/>
    </source>
</evidence>
<dbReference type="InterPro" id="IPR056866">
    <property type="entry name" value="Znf_WRKY19"/>
</dbReference>
<dbReference type="STRING" id="74557.A0A1V9ZCC7"/>
<dbReference type="OrthoDB" id="78199at2759"/>
<dbReference type="Pfam" id="PF24906">
    <property type="entry name" value="Zf_WRKY19"/>
    <property type="match status" value="3"/>
</dbReference>
<feature type="domain" description="WRKY19-like zinc finger" evidence="1">
    <location>
        <begin position="107"/>
        <end position="130"/>
    </location>
</feature>
<sequence>MLPSLRLLPTFASYLPSTPSPTSLESFPIYNNNLYHKTCVHPGDGFKLSTLSTPALIPLCEQLAAIKAPVLVRSPSRVLTSTKKKCVVENCTNVARSRGLCKAHGGGQRCSVTNCPRSSQRNGLCIAHGGGKQCLVAGCTSTAQSKGVCKVHGGRVACRAPGCQKNNQGGGFCRVHGGGQRCKFNGGGVCNKWAQRQSMCIAHSKLLK</sequence>
<accession>A0A1V9ZCC7</accession>
<reference evidence="2 3" key="1">
    <citation type="journal article" date="2014" name="Genome Biol. Evol.">
        <title>The secreted proteins of Achlya hypogyna and Thraustotheca clavata identify the ancestral oomycete secretome and reveal gene acquisitions by horizontal gene transfer.</title>
        <authorList>
            <person name="Misner I."/>
            <person name="Blouin N."/>
            <person name="Leonard G."/>
            <person name="Richards T.A."/>
            <person name="Lane C.E."/>
        </authorList>
    </citation>
    <scope>NUCLEOTIDE SEQUENCE [LARGE SCALE GENOMIC DNA]</scope>
    <source>
        <strain evidence="2 3">ATCC 34112</strain>
    </source>
</reference>
<comment type="caution">
    <text evidence="2">The sequence shown here is derived from an EMBL/GenBank/DDBJ whole genome shotgun (WGS) entry which is preliminary data.</text>
</comment>
<evidence type="ECO:0000313" key="2">
    <source>
        <dbReference type="EMBL" id="OQR95500.1"/>
    </source>
</evidence>
<dbReference type="AlphaFoldDB" id="A0A1V9ZCC7"/>
<keyword evidence="3" id="KW-1185">Reference proteome</keyword>
<dbReference type="PANTHER" id="PTHR31827">
    <property type="entry name" value="EMB|CAB89363.1"/>
    <property type="match status" value="1"/>
</dbReference>
<proteinExistence type="predicted"/>
<name>A0A1V9ZCC7_9STRA</name>
<protein>
    <recommendedName>
        <fullName evidence="1">WRKY19-like zinc finger domain-containing protein</fullName>
    </recommendedName>
</protein>
<feature type="domain" description="WRKY19-like zinc finger" evidence="1">
    <location>
        <begin position="84"/>
        <end position="106"/>
    </location>
</feature>
<dbReference type="EMBL" id="JNBS01002095">
    <property type="protein sequence ID" value="OQR95500.1"/>
    <property type="molecule type" value="Genomic_DNA"/>
</dbReference>